<proteinExistence type="predicted"/>
<evidence type="ECO:0000313" key="3">
    <source>
        <dbReference type="Proteomes" id="UP000279284"/>
    </source>
</evidence>
<organism evidence="2 3">
    <name type="scientific">Neisseria canis</name>
    <dbReference type="NCBI Taxonomy" id="493"/>
    <lineage>
        <taxon>Bacteria</taxon>
        <taxon>Pseudomonadati</taxon>
        <taxon>Pseudomonadota</taxon>
        <taxon>Betaproteobacteria</taxon>
        <taxon>Neisseriales</taxon>
        <taxon>Neisseriaceae</taxon>
        <taxon>Neisseria</taxon>
    </lineage>
</organism>
<reference evidence="2 3" key="1">
    <citation type="submission" date="2018-12" db="EMBL/GenBank/DDBJ databases">
        <authorList>
            <consortium name="Pathogen Informatics"/>
        </authorList>
    </citation>
    <scope>NUCLEOTIDE SEQUENCE [LARGE SCALE GENOMIC DNA]</scope>
    <source>
        <strain evidence="2 3">NCTC10296</strain>
    </source>
</reference>
<feature type="transmembrane region" description="Helical" evidence="1">
    <location>
        <begin position="61"/>
        <end position="82"/>
    </location>
</feature>
<evidence type="ECO:0000256" key="1">
    <source>
        <dbReference type="SAM" id="Phobius"/>
    </source>
</evidence>
<dbReference type="OrthoDB" id="8602943at2"/>
<gene>
    <name evidence="2" type="ORF">NCTC10296_00148</name>
</gene>
<dbReference type="STRING" id="493.BWD07_05605"/>
<accession>A0A1X3CXZ4</accession>
<sequence>MNTIDITLAALLVIWFLASIVWGSIWLNLVTSSQEDKEEFLNESIRSPSDRLGVSMLRFPVLHLIIWLLNVVGLCWVATGWWQNL</sequence>
<evidence type="ECO:0000313" key="2">
    <source>
        <dbReference type="EMBL" id="VEE99061.1"/>
    </source>
</evidence>
<feature type="transmembrane region" description="Helical" evidence="1">
    <location>
        <begin position="6"/>
        <end position="27"/>
    </location>
</feature>
<keyword evidence="3" id="KW-1185">Reference proteome</keyword>
<dbReference type="AlphaFoldDB" id="A0A1X3CXZ4"/>
<name>A0A1X3CXZ4_9NEIS</name>
<dbReference type="EMBL" id="LR134313">
    <property type="protein sequence ID" value="VEE99061.1"/>
    <property type="molecule type" value="Genomic_DNA"/>
</dbReference>
<keyword evidence="1" id="KW-0812">Transmembrane</keyword>
<dbReference type="Proteomes" id="UP000279284">
    <property type="component" value="Chromosome"/>
</dbReference>
<keyword evidence="1" id="KW-1133">Transmembrane helix</keyword>
<dbReference type="RefSeq" id="WP_085416394.1">
    <property type="nucleotide sequence ID" value="NZ_CAUJPY010000016.1"/>
</dbReference>
<protein>
    <submittedName>
        <fullName evidence="2">Uncharacterized protein</fullName>
    </submittedName>
</protein>
<dbReference type="KEGG" id="nci:NCTC10296_00148"/>
<keyword evidence="1" id="KW-0472">Membrane</keyword>